<dbReference type="PANTHER" id="PTHR46004:SF3">
    <property type="entry name" value="CYCLIC AMP RESPONSE ELEMENT-BINDING PROTEIN A"/>
    <property type="match status" value="1"/>
</dbReference>
<dbReference type="GO" id="GO:0000981">
    <property type="term" value="F:DNA-binding transcription factor activity, RNA polymerase II-specific"/>
    <property type="evidence" value="ECO:0007669"/>
    <property type="project" value="TreeGrafter"/>
</dbReference>
<keyword evidence="7" id="KW-0812">Transmembrane</keyword>
<dbReference type="Gene3D" id="1.20.5.170">
    <property type="match status" value="1"/>
</dbReference>
<protein>
    <submittedName>
        <fullName evidence="10">BZIP domain-containing protein</fullName>
    </submittedName>
</protein>
<evidence type="ECO:0000256" key="2">
    <source>
        <dbReference type="ARBA" id="ARBA00023015"/>
    </source>
</evidence>
<organism evidence="9 10">
    <name type="scientific">Romanomermis culicivorax</name>
    <name type="common">Nematode worm</name>
    <dbReference type="NCBI Taxonomy" id="13658"/>
    <lineage>
        <taxon>Eukaryota</taxon>
        <taxon>Metazoa</taxon>
        <taxon>Ecdysozoa</taxon>
        <taxon>Nematoda</taxon>
        <taxon>Enoplea</taxon>
        <taxon>Dorylaimia</taxon>
        <taxon>Mermithida</taxon>
        <taxon>Mermithoidea</taxon>
        <taxon>Mermithidae</taxon>
        <taxon>Romanomermis</taxon>
    </lineage>
</organism>
<feature type="transmembrane region" description="Helical" evidence="7">
    <location>
        <begin position="89"/>
        <end position="111"/>
    </location>
</feature>
<keyword evidence="5" id="KW-0539">Nucleus</keyword>
<evidence type="ECO:0000259" key="8">
    <source>
        <dbReference type="PROSITE" id="PS50217"/>
    </source>
</evidence>
<keyword evidence="7" id="KW-0472">Membrane</keyword>
<keyword evidence="6" id="KW-0175">Coiled coil</keyword>
<keyword evidence="3" id="KW-0238">DNA-binding</keyword>
<sequence length="261" mass="29196">MTLLSAQESRRRRKEYIDTLERKLRHCQTENDNLRSRLEALEKNNADLVNEVKTLKGDTINDNRSSTAVIVDRHRQQVQSAQGPHSGGVTLTALFLLFAVLIPSIPVWSGLNFFGCMIRFPATLDNGSGSILFDGERYSPIRSQIFDESTTRVEHDLEMEKPLTTTTNSHSRLLQSDYSDTNEYHDFAFAAQFLGQFKTICPVEPTVRTLRLFQLFLQWQIAGTNSTCDVEIGSSAIAVEVSGEQGPIAPPAIAELGEKFS</sequence>
<dbReference type="GO" id="GO:0035497">
    <property type="term" value="F:cAMP response element binding"/>
    <property type="evidence" value="ECO:0007669"/>
    <property type="project" value="TreeGrafter"/>
</dbReference>
<evidence type="ECO:0000256" key="4">
    <source>
        <dbReference type="ARBA" id="ARBA00023163"/>
    </source>
</evidence>
<dbReference type="PROSITE" id="PS50217">
    <property type="entry name" value="BZIP"/>
    <property type="match status" value="1"/>
</dbReference>
<evidence type="ECO:0000256" key="5">
    <source>
        <dbReference type="ARBA" id="ARBA00023242"/>
    </source>
</evidence>
<dbReference type="GO" id="GO:0005634">
    <property type="term" value="C:nucleus"/>
    <property type="evidence" value="ECO:0007669"/>
    <property type="project" value="UniProtKB-SubCell"/>
</dbReference>
<keyword evidence="4" id="KW-0804">Transcription</keyword>
<dbReference type="Pfam" id="PF00170">
    <property type="entry name" value="bZIP_1"/>
    <property type="match status" value="1"/>
</dbReference>
<keyword evidence="9" id="KW-1185">Reference proteome</keyword>
<dbReference type="AlphaFoldDB" id="A0A915L7C1"/>
<feature type="domain" description="BZIP" evidence="8">
    <location>
        <begin position="5"/>
        <end position="55"/>
    </location>
</feature>
<keyword evidence="2" id="KW-0805">Transcription regulation</keyword>
<proteinExistence type="predicted"/>
<dbReference type="InterPro" id="IPR004827">
    <property type="entry name" value="bZIP"/>
</dbReference>
<dbReference type="Proteomes" id="UP000887565">
    <property type="component" value="Unplaced"/>
</dbReference>
<dbReference type="InterPro" id="IPR046347">
    <property type="entry name" value="bZIP_sf"/>
</dbReference>
<evidence type="ECO:0000256" key="3">
    <source>
        <dbReference type="ARBA" id="ARBA00023125"/>
    </source>
</evidence>
<feature type="coiled-coil region" evidence="6">
    <location>
        <begin position="17"/>
        <end position="58"/>
    </location>
</feature>
<comment type="subcellular location">
    <subcellularLocation>
        <location evidence="1">Nucleus</location>
    </subcellularLocation>
</comment>
<evidence type="ECO:0000313" key="10">
    <source>
        <dbReference type="WBParaSite" id="nRc.2.0.1.t45640-RA"/>
    </source>
</evidence>
<evidence type="ECO:0000256" key="7">
    <source>
        <dbReference type="SAM" id="Phobius"/>
    </source>
</evidence>
<dbReference type="SUPFAM" id="SSF57959">
    <property type="entry name" value="Leucine zipper domain"/>
    <property type="match status" value="1"/>
</dbReference>
<evidence type="ECO:0000256" key="6">
    <source>
        <dbReference type="SAM" id="Coils"/>
    </source>
</evidence>
<evidence type="ECO:0000256" key="1">
    <source>
        <dbReference type="ARBA" id="ARBA00004123"/>
    </source>
</evidence>
<name>A0A915L7C1_ROMCU</name>
<evidence type="ECO:0000313" key="9">
    <source>
        <dbReference type="Proteomes" id="UP000887565"/>
    </source>
</evidence>
<dbReference type="WBParaSite" id="nRc.2.0.1.t45640-RA">
    <property type="protein sequence ID" value="nRc.2.0.1.t45640-RA"/>
    <property type="gene ID" value="nRc.2.0.1.g45640"/>
</dbReference>
<reference evidence="10" key="1">
    <citation type="submission" date="2022-11" db="UniProtKB">
        <authorList>
            <consortium name="WormBaseParasite"/>
        </authorList>
    </citation>
    <scope>IDENTIFICATION</scope>
</reference>
<accession>A0A915L7C1</accession>
<dbReference type="PANTHER" id="PTHR46004">
    <property type="entry name" value="CYCLIC AMP RESPONSE ELEMENT-BINDING PROTEIN A"/>
    <property type="match status" value="1"/>
</dbReference>
<keyword evidence="7" id="KW-1133">Transmembrane helix</keyword>